<sequence length="623" mass="71921">MLNNISFYNFMHKQILVLIALFVSTATSYVFIGIAYSSYIIEPLWYMFVLTLSYFGYKLYVEYSDSNLTIQEKEIWLKKLRYFIFSYFSSWTIMFVVYAMRDNIELHYLAIFTQLGVSVVATTLLVSEKKLATFILASSMLPITIYLLLIGEFYSYIIAILTIVLAWVLYYGLRNTYGYLQKNQYQANHDYLTNLGNRRYFVELLKDAIKKQKSNNKYMFLFLIDLDHFKTINDTLGHDIGDKLLSEVAKRMGLLAKLNRSTISRIGGDEFCLLSDTYEDKVTCLKRAQSFAQELLETIKHTYIVDEHNLYISSSIGVSIIDNPNITANTLIKEADIAMYEAKLKGRDGVILFNNELSVRVERKLEVERFLRFAIKKEEITLNYQPQVDKKGKVVGCEVLVRWHNEQLGSVGPDEFIPISEQTGFIIELGHYILEESFKTLSEWDKKGLKLEQFSINISMRQMFCNTFIDDMLLLCAKYLNDSLSSKLIFEITESSAAEDIPKLINTMNRAKACGIRFSMDDFGTGYSSLSYLRQIPIYELKIDKAFINELGNPKKDANMVKTILNIAKNLGLSVVAEGVETQMQEKFLIDEKCDILQGYYFSKPLSKDKFEEFYLKGKISSL</sequence>
<dbReference type="Pfam" id="PF00563">
    <property type="entry name" value="EAL"/>
    <property type="match status" value="1"/>
</dbReference>
<dbReference type="Proteomes" id="UP000002714">
    <property type="component" value="Chromosome"/>
</dbReference>
<dbReference type="eggNOG" id="COG5001">
    <property type="taxonomic scope" value="Bacteria"/>
</dbReference>
<dbReference type="PANTHER" id="PTHR33121:SF70">
    <property type="entry name" value="SIGNALING PROTEIN YKOW"/>
    <property type="match status" value="1"/>
</dbReference>
<dbReference type="HOGENOM" id="CLU_000445_70_50_7"/>
<feature type="transmembrane region" description="Helical" evidence="1">
    <location>
        <begin position="131"/>
        <end position="150"/>
    </location>
</feature>
<dbReference type="CDD" id="cd01949">
    <property type="entry name" value="GGDEF"/>
    <property type="match status" value="1"/>
</dbReference>
<feature type="domain" description="EAL" evidence="2">
    <location>
        <begin position="364"/>
        <end position="619"/>
    </location>
</feature>
<gene>
    <name evidence="4" type="ordered locus">Suden_0078</name>
</gene>
<dbReference type="InterPro" id="IPR050706">
    <property type="entry name" value="Cyclic-di-GMP_PDE-like"/>
</dbReference>
<keyword evidence="1" id="KW-0812">Transmembrane</keyword>
<dbReference type="PROSITE" id="PS50883">
    <property type="entry name" value="EAL"/>
    <property type="match status" value="1"/>
</dbReference>
<dbReference type="SMART" id="SM00267">
    <property type="entry name" value="GGDEF"/>
    <property type="match status" value="1"/>
</dbReference>
<feature type="domain" description="GGDEF" evidence="3">
    <location>
        <begin position="217"/>
        <end position="355"/>
    </location>
</feature>
<keyword evidence="1" id="KW-1133">Transmembrane helix</keyword>
<proteinExistence type="predicted"/>
<evidence type="ECO:0000313" key="4">
    <source>
        <dbReference type="EMBL" id="ABB43359.1"/>
    </source>
</evidence>
<feature type="transmembrane region" description="Helical" evidence="1">
    <location>
        <begin position="156"/>
        <end position="173"/>
    </location>
</feature>
<protein>
    <submittedName>
        <fullName evidence="4">Diguanylate cyclase/phosphodiesterase</fullName>
    </submittedName>
</protein>
<dbReference type="InterPro" id="IPR035919">
    <property type="entry name" value="EAL_sf"/>
</dbReference>
<evidence type="ECO:0000256" key="1">
    <source>
        <dbReference type="SAM" id="Phobius"/>
    </source>
</evidence>
<feature type="transmembrane region" description="Helical" evidence="1">
    <location>
        <begin position="15"/>
        <end position="37"/>
    </location>
</feature>
<dbReference type="SUPFAM" id="SSF55073">
    <property type="entry name" value="Nucleotide cyclase"/>
    <property type="match status" value="1"/>
</dbReference>
<dbReference type="SUPFAM" id="SSF141868">
    <property type="entry name" value="EAL domain-like"/>
    <property type="match status" value="1"/>
</dbReference>
<dbReference type="PROSITE" id="PS50887">
    <property type="entry name" value="GGDEF"/>
    <property type="match status" value="1"/>
</dbReference>
<dbReference type="NCBIfam" id="TIGR00254">
    <property type="entry name" value="GGDEF"/>
    <property type="match status" value="1"/>
</dbReference>
<dbReference type="InterPro" id="IPR000160">
    <property type="entry name" value="GGDEF_dom"/>
</dbReference>
<accession>Q30UH2</accession>
<dbReference type="RefSeq" id="WP_011371714.1">
    <property type="nucleotide sequence ID" value="NC_007575.1"/>
</dbReference>
<dbReference type="EMBL" id="CP000153">
    <property type="protein sequence ID" value="ABB43359.1"/>
    <property type="molecule type" value="Genomic_DNA"/>
</dbReference>
<keyword evidence="5" id="KW-1185">Reference proteome</keyword>
<dbReference type="PANTHER" id="PTHR33121">
    <property type="entry name" value="CYCLIC DI-GMP PHOSPHODIESTERASE PDEF"/>
    <property type="match status" value="1"/>
</dbReference>
<evidence type="ECO:0000259" key="3">
    <source>
        <dbReference type="PROSITE" id="PS50887"/>
    </source>
</evidence>
<feature type="transmembrane region" description="Helical" evidence="1">
    <location>
        <begin position="106"/>
        <end position="126"/>
    </location>
</feature>
<dbReference type="Gene3D" id="3.20.20.450">
    <property type="entry name" value="EAL domain"/>
    <property type="match status" value="1"/>
</dbReference>
<dbReference type="OrthoDB" id="5372181at2"/>
<feature type="transmembrane region" description="Helical" evidence="1">
    <location>
        <begin position="43"/>
        <end position="61"/>
    </location>
</feature>
<feature type="transmembrane region" description="Helical" evidence="1">
    <location>
        <begin position="82"/>
        <end position="100"/>
    </location>
</feature>
<dbReference type="Gene3D" id="3.30.70.270">
    <property type="match status" value="1"/>
</dbReference>
<dbReference type="AlphaFoldDB" id="Q30UH2"/>
<keyword evidence="1" id="KW-0472">Membrane</keyword>
<dbReference type="KEGG" id="tdn:Suden_0078"/>
<dbReference type="InterPro" id="IPR043128">
    <property type="entry name" value="Rev_trsase/Diguanyl_cyclase"/>
</dbReference>
<dbReference type="InterPro" id="IPR001633">
    <property type="entry name" value="EAL_dom"/>
</dbReference>
<dbReference type="CDD" id="cd01948">
    <property type="entry name" value="EAL"/>
    <property type="match status" value="1"/>
</dbReference>
<reference evidence="4 5" key="1">
    <citation type="journal article" date="2008" name="Appl. Environ. Microbiol.">
        <title>Genome of the epsilonproteobacterial chemolithoautotroph Sulfurimonas denitrificans.</title>
        <authorList>
            <person name="Sievert S.M."/>
            <person name="Scott K.M."/>
            <person name="Klotz M.G."/>
            <person name="Chain P.S.G."/>
            <person name="Hauser L.J."/>
            <person name="Hemp J."/>
            <person name="Huegler M."/>
            <person name="Land M."/>
            <person name="Lapidus A."/>
            <person name="Larimer F.W."/>
            <person name="Lucas S."/>
            <person name="Malfatti S.A."/>
            <person name="Meyer F."/>
            <person name="Paulsen I.T."/>
            <person name="Ren Q."/>
            <person name="Simon J."/>
            <person name="Bailey K."/>
            <person name="Diaz E."/>
            <person name="Fitzpatrick K.A."/>
            <person name="Glover B."/>
            <person name="Gwatney N."/>
            <person name="Korajkic A."/>
            <person name="Long A."/>
            <person name="Mobberley J.M."/>
            <person name="Pantry S.N."/>
            <person name="Pazder G."/>
            <person name="Peterson S."/>
            <person name="Quintanilla J.D."/>
            <person name="Sprinkle R."/>
            <person name="Stephens J."/>
            <person name="Thomas P."/>
            <person name="Vaughn R."/>
            <person name="Weber M.J."/>
            <person name="Wooten L.L."/>
        </authorList>
    </citation>
    <scope>NUCLEOTIDE SEQUENCE [LARGE SCALE GENOMIC DNA]</scope>
    <source>
        <strain evidence="5">ATCC 33889 / DSM 1251</strain>
    </source>
</reference>
<dbReference type="GO" id="GO:0071111">
    <property type="term" value="F:cyclic-guanylate-specific phosphodiesterase activity"/>
    <property type="evidence" value="ECO:0007669"/>
    <property type="project" value="InterPro"/>
</dbReference>
<dbReference type="Pfam" id="PF00990">
    <property type="entry name" value="GGDEF"/>
    <property type="match status" value="1"/>
</dbReference>
<evidence type="ECO:0000259" key="2">
    <source>
        <dbReference type="PROSITE" id="PS50883"/>
    </source>
</evidence>
<organism evidence="4 5">
    <name type="scientific">Sulfurimonas denitrificans (strain ATCC 33889 / DSM 1251)</name>
    <name type="common">Thiomicrospira denitrificans (strain ATCC 33889 / DSM 1251)</name>
    <dbReference type="NCBI Taxonomy" id="326298"/>
    <lineage>
        <taxon>Bacteria</taxon>
        <taxon>Pseudomonadati</taxon>
        <taxon>Campylobacterota</taxon>
        <taxon>Epsilonproteobacteria</taxon>
        <taxon>Campylobacterales</taxon>
        <taxon>Sulfurimonadaceae</taxon>
        <taxon>Sulfurimonas</taxon>
    </lineage>
</organism>
<name>Q30UH2_SULDN</name>
<dbReference type="InterPro" id="IPR029787">
    <property type="entry name" value="Nucleotide_cyclase"/>
</dbReference>
<dbReference type="SMART" id="SM00052">
    <property type="entry name" value="EAL"/>
    <property type="match status" value="1"/>
</dbReference>
<evidence type="ECO:0000313" key="5">
    <source>
        <dbReference type="Proteomes" id="UP000002714"/>
    </source>
</evidence>
<dbReference type="STRING" id="326298.Suden_0078"/>